<accession>A0A6M6JS74</accession>
<dbReference type="AlphaFoldDB" id="A0A6M6JS74"/>
<dbReference type="RefSeq" id="WP_172166677.1">
    <property type="nucleotide sequence ID" value="NZ_CP053564.1"/>
</dbReference>
<keyword evidence="2" id="KW-1185">Reference proteome</keyword>
<reference evidence="1 2" key="1">
    <citation type="submission" date="2020-05" db="EMBL/GenBank/DDBJ databases">
        <authorList>
            <person name="Mo P."/>
        </authorList>
    </citation>
    <scope>NUCLEOTIDE SEQUENCE [LARGE SCALE GENOMIC DNA]</scope>
    <source>
        <strain evidence="1 2">Gen01</strain>
    </source>
</reference>
<evidence type="ECO:0000313" key="2">
    <source>
        <dbReference type="Proteomes" id="UP000505377"/>
    </source>
</evidence>
<organism evidence="1 2">
    <name type="scientific">Pseudonocardia broussonetiae</name>
    <dbReference type="NCBI Taxonomy" id="2736640"/>
    <lineage>
        <taxon>Bacteria</taxon>
        <taxon>Bacillati</taxon>
        <taxon>Actinomycetota</taxon>
        <taxon>Actinomycetes</taxon>
        <taxon>Pseudonocardiales</taxon>
        <taxon>Pseudonocardiaceae</taxon>
        <taxon>Pseudonocardia</taxon>
    </lineage>
</organism>
<dbReference type="KEGG" id="pbro:HOP40_32280"/>
<protein>
    <recommendedName>
        <fullName evidence="3">Carboxymuconolactone decarboxylase family protein</fullName>
    </recommendedName>
</protein>
<sequence>MSGALDRVVVRSFEVAVRALWGFTPRVMEFVVADLGPGPAVAWMASHMPRYQRTLQVLGPVRTHLACLAVSLVNGCRYCSYGQAYALELLHLRERGTLFPVDAGTVAGWAGAPVDELRARLRAALEQAGLHAEVVWTDGAFDLAVGAHPPMGADEERVAHLVTMIGQLNRVGTAHGLEPDEAHDPVNKDAALRARNAALRAA</sequence>
<dbReference type="Proteomes" id="UP000505377">
    <property type="component" value="Chromosome"/>
</dbReference>
<dbReference type="EMBL" id="CP053564">
    <property type="protein sequence ID" value="QJY49867.1"/>
    <property type="molecule type" value="Genomic_DNA"/>
</dbReference>
<evidence type="ECO:0000313" key="1">
    <source>
        <dbReference type="EMBL" id="QJY49867.1"/>
    </source>
</evidence>
<name>A0A6M6JS74_9PSEU</name>
<proteinExistence type="predicted"/>
<evidence type="ECO:0008006" key="3">
    <source>
        <dbReference type="Google" id="ProtNLM"/>
    </source>
</evidence>
<dbReference type="Gene3D" id="1.20.1290.10">
    <property type="entry name" value="AhpD-like"/>
    <property type="match status" value="1"/>
</dbReference>
<gene>
    <name evidence="1" type="ORF">HOP40_32280</name>
</gene>
<dbReference type="SUPFAM" id="SSF69118">
    <property type="entry name" value="AhpD-like"/>
    <property type="match status" value="1"/>
</dbReference>
<dbReference type="InterPro" id="IPR029032">
    <property type="entry name" value="AhpD-like"/>
</dbReference>